<reference evidence="1 2" key="1">
    <citation type="submission" date="2016-03" db="EMBL/GenBank/DDBJ databases">
        <title>Whole genome sequencing of Grifola frondosa 9006-11.</title>
        <authorList>
            <person name="Min B."/>
            <person name="Park H."/>
            <person name="Kim J.-G."/>
            <person name="Cho H."/>
            <person name="Oh Y.-L."/>
            <person name="Kong W.-S."/>
            <person name="Choi I.-G."/>
        </authorList>
    </citation>
    <scope>NUCLEOTIDE SEQUENCE [LARGE SCALE GENOMIC DNA]</scope>
    <source>
        <strain evidence="1 2">9006-11</strain>
    </source>
</reference>
<name>A0A1C7LX13_GRIFR</name>
<dbReference type="OrthoDB" id="3232221at2759"/>
<comment type="caution">
    <text evidence="1">The sequence shown here is derived from an EMBL/GenBank/DDBJ whole genome shotgun (WGS) entry which is preliminary data.</text>
</comment>
<dbReference type="EMBL" id="LUGG01000019">
    <property type="protein sequence ID" value="OBZ68786.1"/>
    <property type="molecule type" value="Genomic_DNA"/>
</dbReference>
<proteinExistence type="predicted"/>
<accession>A0A1C7LX13</accession>
<dbReference type="AlphaFoldDB" id="A0A1C7LX13"/>
<evidence type="ECO:0000313" key="2">
    <source>
        <dbReference type="Proteomes" id="UP000092993"/>
    </source>
</evidence>
<protein>
    <submittedName>
        <fullName evidence="1">Uncharacterized protein</fullName>
    </submittedName>
</protein>
<organism evidence="1 2">
    <name type="scientific">Grifola frondosa</name>
    <name type="common">Maitake</name>
    <name type="synonym">Polyporus frondosus</name>
    <dbReference type="NCBI Taxonomy" id="5627"/>
    <lineage>
        <taxon>Eukaryota</taxon>
        <taxon>Fungi</taxon>
        <taxon>Dikarya</taxon>
        <taxon>Basidiomycota</taxon>
        <taxon>Agaricomycotina</taxon>
        <taxon>Agaricomycetes</taxon>
        <taxon>Polyporales</taxon>
        <taxon>Grifolaceae</taxon>
        <taxon>Grifola</taxon>
    </lineage>
</organism>
<sequence>MTAAPQTAAALINALTNIRVIKSKLAATGGALTNTVFSTQGPIPDTKLDNARGAIGLEFASLVQNIRAIKTTDPICKAHPDIHYKLKDQIARRNWLVQSRARSLLCSRNKDRNMYLTRTAAYAYRRDDETGARLIPGCWIARWPLPQIMRAATLFANSIAAAPFETRGPNILHCIIWRALHQRRPSRR</sequence>
<keyword evidence="2" id="KW-1185">Reference proteome</keyword>
<evidence type="ECO:0000313" key="1">
    <source>
        <dbReference type="EMBL" id="OBZ68786.1"/>
    </source>
</evidence>
<dbReference type="Proteomes" id="UP000092993">
    <property type="component" value="Unassembled WGS sequence"/>
</dbReference>
<gene>
    <name evidence="1" type="ORF">A0H81_11286</name>
</gene>